<accession>A0ABN1EQT9</accession>
<keyword evidence="4" id="KW-1185">Reference proteome</keyword>
<evidence type="ECO:0000313" key="3">
    <source>
        <dbReference type="EMBL" id="GAA0572177.1"/>
    </source>
</evidence>
<sequence>MGTSSETHEDVRVGSPAVEGAARLAAASPSWSASQEQSPFPALPDGWSVIGRCRFGTGVPGPHATGCYALAHPKTGVALIDIVPDATPNAEARLRRALTAVEFWPDFPGTLPVVHNRLDAAALRSLPWALERWFSALPPLTVPGGSAWIEGVRRAMAVDPAWELPGQPKPMPDTPPATTRDVEDAVAPRPGRASSRASARPRRWGRLAILPLSFATVFGLGLVSGFLLLESPASVDQPAPAAEQPQSAAVAAPPEAPPKPLEVAAATPAASTEAPKPVTEAAAAPQAEAAASGTAAAGGTVPAVPSSSAARPDPVPEPATAEAPPPAVPDDPAAMQRVAGLALGAAAGAAAPAQAAPPLETRVSHAVPLGEALPPAPPRAPTPPPVRAVSSQPSSRPSPVIDRACSQALFRFQQGARLSAAEQNFIRTGCSTTRR</sequence>
<feature type="region of interest" description="Disordered" evidence="1">
    <location>
        <begin position="161"/>
        <end position="200"/>
    </location>
</feature>
<feature type="region of interest" description="Disordered" evidence="1">
    <location>
        <begin position="369"/>
        <end position="400"/>
    </location>
</feature>
<feature type="region of interest" description="Disordered" evidence="1">
    <location>
        <begin position="237"/>
        <end position="332"/>
    </location>
</feature>
<comment type="caution">
    <text evidence="3">The sequence shown here is derived from an EMBL/GenBank/DDBJ whole genome shotgun (WGS) entry which is preliminary data.</text>
</comment>
<feature type="compositionally biased region" description="Low complexity" evidence="1">
    <location>
        <begin position="387"/>
        <end position="400"/>
    </location>
</feature>
<feature type="compositionally biased region" description="Low complexity" evidence="1">
    <location>
        <begin position="187"/>
        <end position="198"/>
    </location>
</feature>
<feature type="compositionally biased region" description="Pro residues" evidence="1">
    <location>
        <begin position="313"/>
        <end position="329"/>
    </location>
</feature>
<organism evidence="3 4">
    <name type="scientific">Craurococcus roseus</name>
    <dbReference type="NCBI Taxonomy" id="77585"/>
    <lineage>
        <taxon>Bacteria</taxon>
        <taxon>Pseudomonadati</taxon>
        <taxon>Pseudomonadota</taxon>
        <taxon>Alphaproteobacteria</taxon>
        <taxon>Acetobacterales</taxon>
        <taxon>Acetobacteraceae</taxon>
        <taxon>Craurococcus</taxon>
    </lineage>
</organism>
<dbReference type="EMBL" id="BAAAFZ010000008">
    <property type="protein sequence ID" value="GAA0572177.1"/>
    <property type="molecule type" value="Genomic_DNA"/>
</dbReference>
<gene>
    <name evidence="3" type="ORF">GCM10009416_08510</name>
</gene>
<feature type="transmembrane region" description="Helical" evidence="2">
    <location>
        <begin position="207"/>
        <end position="229"/>
    </location>
</feature>
<protein>
    <submittedName>
        <fullName evidence="3">Uncharacterized protein</fullName>
    </submittedName>
</protein>
<evidence type="ECO:0000256" key="1">
    <source>
        <dbReference type="SAM" id="MobiDB-lite"/>
    </source>
</evidence>
<keyword evidence="2" id="KW-0812">Transmembrane</keyword>
<feature type="compositionally biased region" description="Low complexity" evidence="1">
    <location>
        <begin position="261"/>
        <end position="306"/>
    </location>
</feature>
<evidence type="ECO:0000313" key="4">
    <source>
        <dbReference type="Proteomes" id="UP001501588"/>
    </source>
</evidence>
<keyword evidence="2" id="KW-0472">Membrane</keyword>
<reference evidence="3 4" key="1">
    <citation type="journal article" date="2019" name="Int. J. Syst. Evol. Microbiol.">
        <title>The Global Catalogue of Microorganisms (GCM) 10K type strain sequencing project: providing services to taxonomists for standard genome sequencing and annotation.</title>
        <authorList>
            <consortium name="The Broad Institute Genomics Platform"/>
            <consortium name="The Broad Institute Genome Sequencing Center for Infectious Disease"/>
            <person name="Wu L."/>
            <person name="Ma J."/>
        </authorList>
    </citation>
    <scope>NUCLEOTIDE SEQUENCE [LARGE SCALE GENOMIC DNA]</scope>
    <source>
        <strain evidence="3 4">JCM 9933</strain>
    </source>
</reference>
<dbReference type="Proteomes" id="UP001501588">
    <property type="component" value="Unassembled WGS sequence"/>
</dbReference>
<feature type="compositionally biased region" description="Low complexity" evidence="1">
    <location>
        <begin position="237"/>
        <end position="253"/>
    </location>
</feature>
<keyword evidence="2" id="KW-1133">Transmembrane helix</keyword>
<evidence type="ECO:0000256" key="2">
    <source>
        <dbReference type="SAM" id="Phobius"/>
    </source>
</evidence>
<proteinExistence type="predicted"/>
<name>A0ABN1EQT9_9PROT</name>
<feature type="compositionally biased region" description="Pro residues" evidence="1">
    <location>
        <begin position="374"/>
        <end position="386"/>
    </location>
</feature>